<dbReference type="Proteomes" id="UP000285961">
    <property type="component" value="Unassembled WGS sequence"/>
</dbReference>
<reference evidence="2 3" key="1">
    <citation type="journal article" date="2017" name="ISME J.">
        <title>Energy and carbon metabolisms in a deep terrestrial subsurface fluid microbial community.</title>
        <authorList>
            <person name="Momper L."/>
            <person name="Jungbluth S.P."/>
            <person name="Lee M.D."/>
            <person name="Amend J.P."/>
        </authorList>
    </citation>
    <scope>NUCLEOTIDE SEQUENCE [LARGE SCALE GENOMIC DNA]</scope>
    <source>
        <strain evidence="2">SURF_17</strain>
    </source>
</reference>
<dbReference type="AlphaFoldDB" id="A0A419F0L1"/>
<feature type="transmembrane region" description="Helical" evidence="1">
    <location>
        <begin position="62"/>
        <end position="81"/>
    </location>
</feature>
<proteinExistence type="predicted"/>
<keyword evidence="1" id="KW-0812">Transmembrane</keyword>
<protein>
    <submittedName>
        <fullName evidence="2">Uncharacterized protein</fullName>
    </submittedName>
</protein>
<feature type="transmembrane region" description="Helical" evidence="1">
    <location>
        <begin position="26"/>
        <end position="50"/>
    </location>
</feature>
<evidence type="ECO:0000256" key="1">
    <source>
        <dbReference type="SAM" id="Phobius"/>
    </source>
</evidence>
<keyword evidence="1" id="KW-1133">Transmembrane helix</keyword>
<dbReference type="EMBL" id="QZKI01000060">
    <property type="protein sequence ID" value="RJP71373.1"/>
    <property type="molecule type" value="Genomic_DNA"/>
</dbReference>
<organism evidence="2 3">
    <name type="scientific">Candidatus Abyssobacteria bacterium SURF_17</name>
    <dbReference type="NCBI Taxonomy" id="2093361"/>
    <lineage>
        <taxon>Bacteria</taxon>
        <taxon>Pseudomonadati</taxon>
        <taxon>Candidatus Hydrogenedentota</taxon>
        <taxon>Candidatus Abyssobacteria</taxon>
    </lineage>
</organism>
<feature type="transmembrane region" description="Helical" evidence="1">
    <location>
        <begin position="87"/>
        <end position="106"/>
    </location>
</feature>
<sequence length="114" mass="12800">MRPWSNTSGPEPKDEHAIRTSQKVNVVVGAFFLISLSAAHLLFYVDALFFTRQPSLVRHPDSYFKCLACLDLLTILLLLAWSRFSSARFRAVAALLIATGFIILVGRELLSMFL</sequence>
<comment type="caution">
    <text evidence="2">The sequence shown here is derived from an EMBL/GenBank/DDBJ whole genome shotgun (WGS) entry which is preliminary data.</text>
</comment>
<evidence type="ECO:0000313" key="3">
    <source>
        <dbReference type="Proteomes" id="UP000285961"/>
    </source>
</evidence>
<evidence type="ECO:0000313" key="2">
    <source>
        <dbReference type="EMBL" id="RJP71373.1"/>
    </source>
</evidence>
<gene>
    <name evidence="2" type="ORF">C4532_07570</name>
</gene>
<keyword evidence="1" id="KW-0472">Membrane</keyword>
<accession>A0A419F0L1</accession>
<name>A0A419F0L1_9BACT</name>